<dbReference type="OrthoDB" id="110231at2"/>
<feature type="transmembrane region" description="Helical" evidence="2">
    <location>
        <begin position="56"/>
        <end position="78"/>
    </location>
</feature>
<organism evidence="4 5">
    <name type="scientific">Nonomuraea wenchangensis</name>
    <dbReference type="NCBI Taxonomy" id="568860"/>
    <lineage>
        <taxon>Bacteria</taxon>
        <taxon>Bacillati</taxon>
        <taxon>Actinomycetota</taxon>
        <taxon>Actinomycetes</taxon>
        <taxon>Streptosporangiales</taxon>
        <taxon>Streptosporangiaceae</taxon>
        <taxon>Nonomuraea</taxon>
    </lineage>
</organism>
<dbReference type="GO" id="GO:0016020">
    <property type="term" value="C:membrane"/>
    <property type="evidence" value="ECO:0007669"/>
    <property type="project" value="UniProtKB-UniRule"/>
</dbReference>
<evidence type="ECO:0000256" key="2">
    <source>
        <dbReference type="SAM" id="Phobius"/>
    </source>
</evidence>
<feature type="transmembrane region" description="Helical" evidence="2">
    <location>
        <begin position="98"/>
        <end position="119"/>
    </location>
</feature>
<dbReference type="EMBL" id="FOHX01000012">
    <property type="protein sequence ID" value="SEU34849.1"/>
    <property type="molecule type" value="Genomic_DNA"/>
</dbReference>
<evidence type="ECO:0000313" key="5">
    <source>
        <dbReference type="Proteomes" id="UP000199361"/>
    </source>
</evidence>
<evidence type="ECO:0000313" key="4">
    <source>
        <dbReference type="EMBL" id="SEU34849.1"/>
    </source>
</evidence>
<name>A0A1I0L5M5_9ACTN</name>
<dbReference type="PROSITE" id="PS51846">
    <property type="entry name" value="CNNM"/>
    <property type="match status" value="1"/>
</dbReference>
<reference evidence="4 5" key="1">
    <citation type="submission" date="2016-10" db="EMBL/GenBank/DDBJ databases">
        <authorList>
            <person name="de Groot N.N."/>
        </authorList>
    </citation>
    <scope>NUCLEOTIDE SEQUENCE [LARGE SCALE GENOMIC DNA]</scope>
    <source>
        <strain evidence="4 5">CGMCC 4.5598</strain>
    </source>
</reference>
<proteinExistence type="predicted"/>
<dbReference type="Proteomes" id="UP000199361">
    <property type="component" value="Unassembled WGS sequence"/>
</dbReference>
<dbReference type="RefSeq" id="WP_091088704.1">
    <property type="nucleotide sequence ID" value="NZ_FOHX01000012.1"/>
</dbReference>
<dbReference type="AlphaFoldDB" id="A0A1I0L5M5"/>
<protein>
    <submittedName>
        <fullName evidence="4">Hemolysin, contains CBS domains</fullName>
    </submittedName>
</protein>
<keyword evidence="1 2" id="KW-0812">Transmembrane</keyword>
<gene>
    <name evidence="4" type="ORF">SAMN05421811_112130</name>
</gene>
<dbReference type="Pfam" id="PF01595">
    <property type="entry name" value="CNNM"/>
    <property type="match status" value="1"/>
</dbReference>
<feature type="domain" description="CNNM transmembrane" evidence="3">
    <location>
        <begin position="1"/>
        <end position="202"/>
    </location>
</feature>
<dbReference type="InterPro" id="IPR002550">
    <property type="entry name" value="CNNM"/>
</dbReference>
<keyword evidence="5" id="KW-1185">Reference proteome</keyword>
<dbReference type="InterPro" id="IPR046342">
    <property type="entry name" value="CBS_dom_sf"/>
</dbReference>
<dbReference type="Gene3D" id="3.10.580.10">
    <property type="entry name" value="CBS-domain"/>
    <property type="match status" value="1"/>
</dbReference>
<feature type="transmembrane region" description="Helical" evidence="2">
    <location>
        <begin position="6"/>
        <end position="27"/>
    </location>
</feature>
<dbReference type="SUPFAM" id="SSF54631">
    <property type="entry name" value="CBS-domain pair"/>
    <property type="match status" value="1"/>
</dbReference>
<sequence>MSLTTGLALTLLLLVGNGFFVAAEFALVAAKRHRLEKAAASGSRAASAALSGIKELSLMLAGAQLGITLCSLGLGVVSEPLIAGTLVPLFHTVGLPDAAAHSVAFVIALALVTFLHMVLGEMAPKSWAIAHPERSATVLALPFRGFTLLVRPLISALNGITNGLLRLFKVHPRGEGAAPRTPAQLRHLVEESRRLGLIEADDHAVLTQALRAPDAPIAHLVTPADQVVTVPADATAQQIIDACLHARRSRLIAGPLTAPAGVVHVRDAYLARRRGDTRTTAAQLAHPLPDLAEDASIAEAVSRLRSARGQVALVRTATGTAAGGVSGIVSLDDLLTTLLVPA</sequence>
<accession>A0A1I0L5M5</accession>
<keyword evidence="1 2" id="KW-1133">Transmembrane helix</keyword>
<dbReference type="PANTHER" id="PTHR43099:SF5">
    <property type="entry name" value="HLYC_CORC FAMILY TRANSPORTER"/>
    <property type="match status" value="1"/>
</dbReference>
<evidence type="ECO:0000256" key="1">
    <source>
        <dbReference type="PROSITE-ProRule" id="PRU01193"/>
    </source>
</evidence>
<dbReference type="PANTHER" id="PTHR43099">
    <property type="entry name" value="UPF0053 PROTEIN YRKA"/>
    <property type="match status" value="1"/>
</dbReference>
<dbReference type="STRING" id="568860.SAMN05421811_112130"/>
<keyword evidence="1 2" id="KW-0472">Membrane</keyword>
<dbReference type="InterPro" id="IPR051676">
    <property type="entry name" value="UPF0053_domain"/>
</dbReference>
<evidence type="ECO:0000259" key="3">
    <source>
        <dbReference type="PROSITE" id="PS51846"/>
    </source>
</evidence>